<dbReference type="InterPro" id="IPR002078">
    <property type="entry name" value="Sigma_54_int"/>
</dbReference>
<evidence type="ECO:0000256" key="2">
    <source>
        <dbReference type="ARBA" id="ARBA00022741"/>
    </source>
</evidence>
<gene>
    <name evidence="11" type="primary">amb4</name>
</gene>
<feature type="modified residue" description="4-aspartylphosphate" evidence="8">
    <location>
        <position position="53"/>
    </location>
</feature>
<evidence type="ECO:0000256" key="3">
    <source>
        <dbReference type="ARBA" id="ARBA00022840"/>
    </source>
</evidence>
<dbReference type="InterPro" id="IPR009057">
    <property type="entry name" value="Homeodomain-like_sf"/>
</dbReference>
<dbReference type="InterPro" id="IPR027417">
    <property type="entry name" value="P-loop_NTPase"/>
</dbReference>
<dbReference type="Pfam" id="PF00072">
    <property type="entry name" value="Response_reg"/>
    <property type="match status" value="1"/>
</dbReference>
<dbReference type="GO" id="GO:0005524">
    <property type="term" value="F:ATP binding"/>
    <property type="evidence" value="ECO:0007669"/>
    <property type="project" value="UniProtKB-KW"/>
</dbReference>
<dbReference type="PROSITE" id="PS50045">
    <property type="entry name" value="SIGMA54_INTERACT_4"/>
    <property type="match status" value="1"/>
</dbReference>
<dbReference type="FunFam" id="3.40.50.300:FF:000006">
    <property type="entry name" value="DNA-binding transcriptional regulator NtrC"/>
    <property type="match status" value="1"/>
</dbReference>
<keyword evidence="3" id="KW-0067">ATP-binding</keyword>
<evidence type="ECO:0000256" key="6">
    <source>
        <dbReference type="ARBA" id="ARBA00023125"/>
    </source>
</evidence>
<evidence type="ECO:0000259" key="9">
    <source>
        <dbReference type="PROSITE" id="PS50045"/>
    </source>
</evidence>
<dbReference type="InterPro" id="IPR001789">
    <property type="entry name" value="Sig_transdc_resp-reg_receiver"/>
</dbReference>
<dbReference type="InterPro" id="IPR025944">
    <property type="entry name" value="Sigma_54_int_dom_CS"/>
</dbReference>
<dbReference type="PROSITE" id="PS00688">
    <property type="entry name" value="SIGMA54_INTERACT_3"/>
    <property type="match status" value="1"/>
</dbReference>
<dbReference type="InterPro" id="IPR011006">
    <property type="entry name" value="CheY-like_superfamily"/>
</dbReference>
<dbReference type="Gene3D" id="1.10.10.60">
    <property type="entry name" value="Homeodomain-like"/>
    <property type="match status" value="1"/>
</dbReference>
<dbReference type="FunFam" id="3.40.50.2300:FF:000018">
    <property type="entry name" value="DNA-binding transcriptional regulator NtrC"/>
    <property type="match status" value="1"/>
</dbReference>
<dbReference type="PROSITE" id="PS50110">
    <property type="entry name" value="RESPONSE_REGULATORY"/>
    <property type="match status" value="1"/>
</dbReference>
<keyword evidence="2" id="KW-0547">Nucleotide-binding</keyword>
<dbReference type="AlphaFoldDB" id="A1YBP9"/>
<dbReference type="Pfam" id="PF00158">
    <property type="entry name" value="Sigma54_activat"/>
    <property type="match status" value="1"/>
</dbReference>
<dbReference type="SUPFAM" id="SSF52540">
    <property type="entry name" value="P-loop containing nucleoside triphosphate hydrolases"/>
    <property type="match status" value="1"/>
</dbReference>
<protein>
    <submittedName>
        <fullName evidence="11">Amb4</fullName>
    </submittedName>
</protein>
<dbReference type="GO" id="GO:0006355">
    <property type="term" value="P:regulation of DNA-templated transcription"/>
    <property type="evidence" value="ECO:0007669"/>
    <property type="project" value="InterPro"/>
</dbReference>
<dbReference type="SMART" id="SM00448">
    <property type="entry name" value="REC"/>
    <property type="match status" value="1"/>
</dbReference>
<keyword evidence="6" id="KW-0238">DNA-binding</keyword>
<dbReference type="PROSITE" id="PS00676">
    <property type="entry name" value="SIGMA54_INTERACT_2"/>
    <property type="match status" value="1"/>
</dbReference>
<dbReference type="RefSeq" id="WP_433930441.1">
    <property type="nucleotide sequence ID" value="NZ_CP162580.1"/>
</dbReference>
<dbReference type="SUPFAM" id="SSF52172">
    <property type="entry name" value="CheY-like"/>
    <property type="match status" value="1"/>
</dbReference>
<dbReference type="Gene3D" id="3.40.50.2300">
    <property type="match status" value="1"/>
</dbReference>
<dbReference type="GO" id="GO:0000160">
    <property type="term" value="P:phosphorelay signal transduction system"/>
    <property type="evidence" value="ECO:0007669"/>
    <property type="project" value="UniProtKB-KW"/>
</dbReference>
<dbReference type="Pfam" id="PF02954">
    <property type="entry name" value="HTH_8"/>
    <property type="match status" value="1"/>
</dbReference>
<feature type="domain" description="Sigma-54 factor interaction" evidence="9">
    <location>
        <begin position="143"/>
        <end position="372"/>
    </location>
</feature>
<dbReference type="Pfam" id="PF25601">
    <property type="entry name" value="AAA_lid_14"/>
    <property type="match status" value="1"/>
</dbReference>
<keyword evidence="1 8" id="KW-0597">Phosphoprotein</keyword>
<evidence type="ECO:0000256" key="5">
    <source>
        <dbReference type="ARBA" id="ARBA00023015"/>
    </source>
</evidence>
<feature type="domain" description="Response regulatory" evidence="10">
    <location>
        <begin position="4"/>
        <end position="118"/>
    </location>
</feature>
<evidence type="ECO:0000256" key="7">
    <source>
        <dbReference type="ARBA" id="ARBA00023163"/>
    </source>
</evidence>
<dbReference type="SUPFAM" id="SSF46689">
    <property type="entry name" value="Homeodomain-like"/>
    <property type="match status" value="1"/>
</dbReference>
<dbReference type="InterPro" id="IPR025943">
    <property type="entry name" value="Sigma_54_int_dom_ATP-bd_2"/>
</dbReference>
<dbReference type="InterPro" id="IPR058031">
    <property type="entry name" value="AAA_lid_NorR"/>
</dbReference>
<evidence type="ECO:0000313" key="11">
    <source>
        <dbReference type="EMBL" id="ABK32252.1"/>
    </source>
</evidence>
<name>A1YBP9_SORCE</name>
<dbReference type="PRINTS" id="PR01590">
    <property type="entry name" value="HTHFIS"/>
</dbReference>
<sequence length="461" mass="51064">MSGRVLIVDDERGVCELLDAGLKKRGFQAAWRTSAAEALELLGAEDFDVVVTDMTMRGMSGLELCERIAQNRPDLPVIVITAFGSLDTATSAIRAGAYDFVTKPFELDALRLTVERALRHRALREEVRRLRRAVDDSHRYEQILGGSPAMKGVFDLLDRVADSDTSILITGESGTGKELVARAVHQRSRRGQGAFVAVNCAAVPDALLESELFGHARGAFTDAKGPRSGLFARAHGGTLFLDEIGELPVGLQPKLLRALQERVVRPVGADEEVPVDVRLIAATNRDLETAIEERRFREDLYYRINVVHVDLPPLRSRGADVLLLAQRFLEHFATVKERPIKGLSAPAAEKLVAYAWPGNVRELQNCVERAVALARYDQITVDDLPEKIRSYRSSHVLVSSDDPTELVPMEEVERRYILRVLEVVGGNKSQAAQILGFDRATLYRKLERYGLRAGRASDPKP</sequence>
<dbReference type="InterPro" id="IPR003593">
    <property type="entry name" value="AAA+_ATPase"/>
</dbReference>
<proteinExistence type="predicted"/>
<dbReference type="InterPro" id="IPR002197">
    <property type="entry name" value="HTH_Fis"/>
</dbReference>
<evidence type="ECO:0000259" key="10">
    <source>
        <dbReference type="PROSITE" id="PS50110"/>
    </source>
</evidence>
<keyword evidence="4" id="KW-0902">Two-component regulatory system</keyword>
<dbReference type="PANTHER" id="PTHR32071">
    <property type="entry name" value="TRANSCRIPTIONAL REGULATORY PROTEIN"/>
    <property type="match status" value="1"/>
</dbReference>
<organism evidence="11">
    <name type="scientific">Sorangium cellulosum</name>
    <name type="common">Polyangium cellulosum</name>
    <dbReference type="NCBI Taxonomy" id="56"/>
    <lineage>
        <taxon>Bacteria</taxon>
        <taxon>Pseudomonadati</taxon>
        <taxon>Myxococcota</taxon>
        <taxon>Polyangia</taxon>
        <taxon>Polyangiales</taxon>
        <taxon>Polyangiaceae</taxon>
        <taxon>Sorangium</taxon>
    </lineage>
</organism>
<accession>A1YBP9</accession>
<keyword evidence="5" id="KW-0805">Transcription regulation</keyword>
<reference evidence="11" key="1">
    <citation type="journal article" date="2006" name="Chem. Biol.">
        <title>Analysis of the ambruticin and jerangolid gene clusters of Sorangium cellulosum reveals unusual mechanisms of polyketide biosynthesis.</title>
        <authorList>
            <person name="Julien B."/>
            <person name="Tian Z.Q."/>
            <person name="Reid R."/>
            <person name="Reeves C.D."/>
        </authorList>
    </citation>
    <scope>NUCLEOTIDE SEQUENCE</scope>
    <source>
        <strain evidence="11">So ce10</strain>
    </source>
</reference>
<dbReference type="PROSITE" id="PS00675">
    <property type="entry name" value="SIGMA54_INTERACT_1"/>
    <property type="match status" value="1"/>
</dbReference>
<dbReference type="EMBL" id="DQ897667">
    <property type="protein sequence ID" value="ABK32252.1"/>
    <property type="molecule type" value="Genomic_DNA"/>
</dbReference>
<dbReference type="GO" id="GO:0043565">
    <property type="term" value="F:sequence-specific DNA binding"/>
    <property type="evidence" value="ECO:0007669"/>
    <property type="project" value="InterPro"/>
</dbReference>
<dbReference type="SMART" id="SM00382">
    <property type="entry name" value="AAA"/>
    <property type="match status" value="1"/>
</dbReference>
<evidence type="ECO:0000256" key="1">
    <source>
        <dbReference type="ARBA" id="ARBA00022553"/>
    </source>
</evidence>
<evidence type="ECO:0000256" key="4">
    <source>
        <dbReference type="ARBA" id="ARBA00023012"/>
    </source>
</evidence>
<dbReference type="Gene3D" id="3.40.50.300">
    <property type="entry name" value="P-loop containing nucleotide triphosphate hydrolases"/>
    <property type="match status" value="1"/>
</dbReference>
<evidence type="ECO:0000256" key="8">
    <source>
        <dbReference type="PROSITE-ProRule" id="PRU00169"/>
    </source>
</evidence>
<dbReference type="InterPro" id="IPR025662">
    <property type="entry name" value="Sigma_54_int_dom_ATP-bd_1"/>
</dbReference>
<dbReference type="Gene3D" id="1.10.8.60">
    <property type="match status" value="1"/>
</dbReference>
<keyword evidence="7" id="KW-0804">Transcription</keyword>
<dbReference type="CDD" id="cd00009">
    <property type="entry name" value="AAA"/>
    <property type="match status" value="1"/>
</dbReference>